<reference evidence="2" key="1">
    <citation type="journal article" date="2010" name="Genome Res.">
        <title>Population genomic sequencing of Coccidioides fungi reveals recent hybridization and transposon control.</title>
        <authorList>
            <person name="Neafsey D.E."/>
            <person name="Barker B.M."/>
            <person name="Sharpton T.J."/>
            <person name="Stajich J.E."/>
            <person name="Park D.J."/>
            <person name="Whiston E."/>
            <person name="Hung C.-Y."/>
            <person name="McMahan C."/>
            <person name="White J."/>
            <person name="Sykes S."/>
            <person name="Heiman D."/>
            <person name="Young S."/>
            <person name="Zeng Q."/>
            <person name="Abouelleil A."/>
            <person name="Aftuck L."/>
            <person name="Bessette D."/>
            <person name="Brown A."/>
            <person name="FitzGerald M."/>
            <person name="Lui A."/>
            <person name="Macdonald J.P."/>
            <person name="Priest M."/>
            <person name="Orbach M.J."/>
            <person name="Galgiani J.N."/>
            <person name="Kirkland T.N."/>
            <person name="Cole G.T."/>
            <person name="Birren B.W."/>
            <person name="Henn M.R."/>
            <person name="Taylor J.W."/>
            <person name="Rounsley S.D."/>
        </authorList>
    </citation>
    <scope>NUCLEOTIDE SEQUENCE [LARGE SCALE GENOMIC DNA]</scope>
    <source>
        <strain evidence="2">RMSCC 757 / Silveira</strain>
    </source>
</reference>
<gene>
    <name evidence="1" type="ORF">CPSG_09743</name>
</gene>
<dbReference type="VEuPathDB" id="FungiDB:CPSG_09743"/>
<dbReference type="HOGENOM" id="CLU_2757600_0_0_1"/>
<name>E9DIV0_COCPS</name>
<evidence type="ECO:0000313" key="2">
    <source>
        <dbReference type="Proteomes" id="UP000002497"/>
    </source>
</evidence>
<reference evidence="2" key="2">
    <citation type="submission" date="2010-03" db="EMBL/GenBank/DDBJ databases">
        <title>The genome sequence of Coccidioides posadasii strain Silveira.</title>
        <authorList>
            <consortium name="The Broad Institute Genome Sequencing Center for Infectious Disease"/>
            <person name="Neafsey D."/>
            <person name="Orbach M."/>
            <person name="Henn M.R."/>
            <person name="Cole G.T."/>
            <person name="Galgiani J."/>
            <person name="Gardner M.J."/>
            <person name="Kirkland T.N."/>
            <person name="Taylor J.W."/>
            <person name="Young S.K."/>
            <person name="Zeng Q."/>
            <person name="Koehrsen M."/>
            <person name="Alvarado L."/>
            <person name="Berlin A."/>
            <person name="Borenstein D."/>
            <person name="Chapman S.B."/>
            <person name="Chen Z."/>
            <person name="Engels R."/>
            <person name="Freedman E."/>
            <person name="Gellesch M."/>
            <person name="Goldberg J."/>
            <person name="Griggs A."/>
            <person name="Gujja S."/>
            <person name="Heilman E."/>
            <person name="Heiman D."/>
            <person name="Howarth C."/>
            <person name="Jen D."/>
            <person name="Larson L."/>
            <person name="Mehta T."/>
            <person name="Neiman D."/>
            <person name="Park D."/>
            <person name="Pearson M."/>
            <person name="Richards J."/>
            <person name="Roberts A."/>
            <person name="Saif S."/>
            <person name="Shea T."/>
            <person name="Shenoy N."/>
            <person name="Sisk P."/>
            <person name="Stolte C."/>
            <person name="Sykes S."/>
            <person name="Walk T."/>
            <person name="White J."/>
            <person name="Yandava C."/>
            <person name="Haas B."/>
            <person name="Nusbaum C."/>
            <person name="Birren B."/>
        </authorList>
    </citation>
    <scope>NUCLEOTIDE SEQUENCE [LARGE SCALE GENOMIC DNA]</scope>
    <source>
        <strain evidence="2">RMSCC 757 / Silveira</strain>
    </source>
</reference>
<sequence>MLIIQRRDQPRGHDRFRTLTIICTRLVAQLTKDHIPYSVQAFKRLNQKDVAFLFPLSYFLSVSFSCFQVQ</sequence>
<keyword evidence="2" id="KW-1185">Reference proteome</keyword>
<dbReference type="AlphaFoldDB" id="E9DIV0"/>
<organism evidence="2">
    <name type="scientific">Coccidioides posadasii (strain RMSCC 757 / Silveira)</name>
    <name type="common">Valley fever fungus</name>
    <dbReference type="NCBI Taxonomy" id="443226"/>
    <lineage>
        <taxon>Eukaryota</taxon>
        <taxon>Fungi</taxon>
        <taxon>Dikarya</taxon>
        <taxon>Ascomycota</taxon>
        <taxon>Pezizomycotina</taxon>
        <taxon>Eurotiomycetes</taxon>
        <taxon>Eurotiomycetidae</taxon>
        <taxon>Onygenales</taxon>
        <taxon>Onygenaceae</taxon>
        <taxon>Coccidioides</taxon>
    </lineage>
</organism>
<proteinExistence type="predicted"/>
<evidence type="ECO:0000313" key="1">
    <source>
        <dbReference type="EMBL" id="EFW13704.1"/>
    </source>
</evidence>
<accession>E9DIV0</accession>
<protein>
    <submittedName>
        <fullName evidence="1">Uncharacterized protein</fullName>
    </submittedName>
</protein>
<dbReference type="Proteomes" id="UP000002497">
    <property type="component" value="Unassembled WGS sequence"/>
</dbReference>
<dbReference type="EMBL" id="GL636512">
    <property type="protein sequence ID" value="EFW13704.1"/>
    <property type="molecule type" value="Genomic_DNA"/>
</dbReference>